<gene>
    <name evidence="15" type="ORF">ESB13_18970</name>
</gene>
<feature type="domain" description="Helicase C-terminal" evidence="14">
    <location>
        <begin position="219"/>
        <end position="365"/>
    </location>
</feature>
<evidence type="ECO:0000256" key="5">
    <source>
        <dbReference type="ARBA" id="ARBA00022806"/>
    </source>
</evidence>
<dbReference type="CDD" id="cd17920">
    <property type="entry name" value="DEXHc_RecQ"/>
    <property type="match status" value="1"/>
</dbReference>
<evidence type="ECO:0000256" key="12">
    <source>
        <dbReference type="ARBA" id="ARBA00044550"/>
    </source>
</evidence>
<keyword evidence="5 15" id="KW-0347">Helicase</keyword>
<keyword evidence="7" id="KW-0238">DNA-binding</keyword>
<feature type="domain" description="Helicase ATP-binding" evidence="13">
    <location>
        <begin position="25"/>
        <end position="195"/>
    </location>
</feature>
<keyword evidence="2" id="KW-0479">Metal-binding</keyword>
<dbReference type="AlphaFoldDB" id="A0A4V1M9Q2"/>
<keyword evidence="16" id="KW-1185">Reference proteome</keyword>
<dbReference type="GO" id="GO:0005524">
    <property type="term" value="F:ATP binding"/>
    <property type="evidence" value="ECO:0007669"/>
    <property type="project" value="UniProtKB-KW"/>
</dbReference>
<evidence type="ECO:0000256" key="9">
    <source>
        <dbReference type="ARBA" id="ARBA00034617"/>
    </source>
</evidence>
<dbReference type="GO" id="GO:0005737">
    <property type="term" value="C:cytoplasm"/>
    <property type="evidence" value="ECO:0007669"/>
    <property type="project" value="TreeGrafter"/>
</dbReference>
<evidence type="ECO:0000256" key="6">
    <source>
        <dbReference type="ARBA" id="ARBA00022840"/>
    </source>
</evidence>
<evidence type="ECO:0000256" key="3">
    <source>
        <dbReference type="ARBA" id="ARBA00022741"/>
    </source>
</evidence>
<comment type="catalytic activity">
    <reaction evidence="9">
        <text>Couples ATP hydrolysis with the unwinding of duplex DNA by translocating in the 3'-5' direction.</text>
        <dbReference type="EC" id="5.6.2.4"/>
    </reaction>
</comment>
<dbReference type="GO" id="GO:0003677">
    <property type="term" value="F:DNA binding"/>
    <property type="evidence" value="ECO:0007669"/>
    <property type="project" value="UniProtKB-KW"/>
</dbReference>
<comment type="similarity">
    <text evidence="1">Belongs to the helicase family. RecQ subfamily.</text>
</comment>
<dbReference type="InterPro" id="IPR014001">
    <property type="entry name" value="Helicase_ATP-bd"/>
</dbReference>
<sequence length="639" mass="72764">MNDARFVLRKYWGYTAFRGLQEKVIEAVLQGRDTLALLPTGGGKSVCYQVPAILNDGICLVISPLIALMKDQVENLGQKGIGAIAIYSGMNNREVRQAFDEAASNREIRLLYISPERLDTLLFSQYVDELDIQLVAVDEAHCISQWGYDFRPAYLRIAQLRDRLPGNVPFLALTASATPLVQEDIIDKLQLKQPAVFRQSFERPELVYRLFRTESKINKLIALLQEIKGSGIVYCGTRRRTQDVTRLLLLQGIQAGFYHAGLPQDERNEKQQAWVNGALRVMVCTNAFGMGIDKPDVRSVIHYDVPDCLENYYQEAGRAGRDGKTAYAVLLFEAQDEQLLLELPDIRYPKLADIQRVYQALADYLQIPVGVGEGVYYDFDFMGLVQHFSLDPRLAINAIRILEQEGHLSFKENVFMVARVMFTSTRTQLEEVERMYPQLELLMKTLLRTYEGIYDNLVPVYEKQLMRLCRLSREQLLQQLQQLERLGVIEYLPQKETPQLHYLLNRAPAAFLNIDLRNYERRKQLYIQRLQAMLGYTRDAGGCRSRYIARYFGQDDAKACGICDVCVAARQSGPLLPEEFNSITQKIKALLSGGAVPIKSLVAGLTPFTEEKSWQVIRFLLSEQKLVMDQAGNVTGRSL</sequence>
<dbReference type="SMART" id="SM00487">
    <property type="entry name" value="DEXDc"/>
    <property type="match status" value="1"/>
</dbReference>
<dbReference type="InterPro" id="IPR032284">
    <property type="entry name" value="RecQ_Zn-bd"/>
</dbReference>
<dbReference type="Pfam" id="PF16124">
    <property type="entry name" value="RecQ_Zn_bind"/>
    <property type="match status" value="1"/>
</dbReference>
<dbReference type="Pfam" id="PF00270">
    <property type="entry name" value="DEAD"/>
    <property type="match status" value="1"/>
</dbReference>
<dbReference type="SUPFAM" id="SSF52540">
    <property type="entry name" value="P-loop containing nucleoside triphosphate hydrolases"/>
    <property type="match status" value="1"/>
</dbReference>
<dbReference type="PANTHER" id="PTHR13710:SF105">
    <property type="entry name" value="ATP-DEPENDENT DNA HELICASE Q1"/>
    <property type="match status" value="1"/>
</dbReference>
<evidence type="ECO:0000259" key="14">
    <source>
        <dbReference type="PROSITE" id="PS51194"/>
    </source>
</evidence>
<dbReference type="GO" id="GO:0006281">
    <property type="term" value="P:DNA repair"/>
    <property type="evidence" value="ECO:0007669"/>
    <property type="project" value="TreeGrafter"/>
</dbReference>
<keyword evidence="6" id="KW-0067">ATP-binding</keyword>
<dbReference type="InterPro" id="IPR001650">
    <property type="entry name" value="Helicase_C-like"/>
</dbReference>
<dbReference type="InterPro" id="IPR027417">
    <property type="entry name" value="P-loop_NTPase"/>
</dbReference>
<dbReference type="InterPro" id="IPR036388">
    <property type="entry name" value="WH-like_DNA-bd_sf"/>
</dbReference>
<evidence type="ECO:0000256" key="10">
    <source>
        <dbReference type="ARBA" id="ARBA00034808"/>
    </source>
</evidence>
<evidence type="ECO:0000256" key="8">
    <source>
        <dbReference type="ARBA" id="ARBA00023235"/>
    </source>
</evidence>
<dbReference type="PROSITE" id="PS51194">
    <property type="entry name" value="HELICASE_CTER"/>
    <property type="match status" value="1"/>
</dbReference>
<dbReference type="SMART" id="SM00490">
    <property type="entry name" value="HELICc"/>
    <property type="match status" value="1"/>
</dbReference>
<evidence type="ECO:0000313" key="15">
    <source>
        <dbReference type="EMBL" id="RXK82000.1"/>
    </source>
</evidence>
<proteinExistence type="inferred from homology"/>
<evidence type="ECO:0000256" key="4">
    <source>
        <dbReference type="ARBA" id="ARBA00022801"/>
    </source>
</evidence>
<reference evidence="15 16" key="1">
    <citation type="submission" date="2019-01" db="EMBL/GenBank/DDBJ databases">
        <title>Filimonas sp. strain TTM-71.</title>
        <authorList>
            <person name="Chen W.-M."/>
        </authorList>
    </citation>
    <scope>NUCLEOTIDE SEQUENCE [LARGE SCALE GENOMIC DNA]</scope>
    <source>
        <strain evidence="15 16">TTM-71</strain>
    </source>
</reference>
<dbReference type="InterPro" id="IPR004589">
    <property type="entry name" value="DNA_helicase_ATP-dep_RecQ"/>
</dbReference>
<keyword evidence="4" id="KW-0378">Hydrolase</keyword>
<dbReference type="FunFam" id="3.40.50.300:FF:001389">
    <property type="entry name" value="ATP-dependent DNA helicase RecQ"/>
    <property type="match status" value="1"/>
</dbReference>
<dbReference type="GO" id="GO:0046872">
    <property type="term" value="F:metal ion binding"/>
    <property type="evidence" value="ECO:0007669"/>
    <property type="project" value="UniProtKB-KW"/>
</dbReference>
<dbReference type="InterPro" id="IPR011545">
    <property type="entry name" value="DEAD/DEAH_box_helicase_dom"/>
</dbReference>
<dbReference type="GO" id="GO:0043590">
    <property type="term" value="C:bacterial nucleoid"/>
    <property type="evidence" value="ECO:0007669"/>
    <property type="project" value="TreeGrafter"/>
</dbReference>
<evidence type="ECO:0000313" key="16">
    <source>
        <dbReference type="Proteomes" id="UP000290545"/>
    </source>
</evidence>
<accession>A0A4V1M9Q2</accession>
<dbReference type="Gene3D" id="3.40.50.300">
    <property type="entry name" value="P-loop containing nucleotide triphosphate hydrolases"/>
    <property type="match status" value="2"/>
</dbReference>
<evidence type="ECO:0000256" key="7">
    <source>
        <dbReference type="ARBA" id="ARBA00023125"/>
    </source>
</evidence>
<dbReference type="Pfam" id="PF00271">
    <property type="entry name" value="Helicase_C"/>
    <property type="match status" value="1"/>
</dbReference>
<dbReference type="OrthoDB" id="9763310at2"/>
<evidence type="ECO:0000256" key="1">
    <source>
        <dbReference type="ARBA" id="ARBA00005446"/>
    </source>
</evidence>
<organism evidence="15 16">
    <name type="scientific">Filimonas effusa</name>
    <dbReference type="NCBI Taxonomy" id="2508721"/>
    <lineage>
        <taxon>Bacteria</taxon>
        <taxon>Pseudomonadati</taxon>
        <taxon>Bacteroidota</taxon>
        <taxon>Chitinophagia</taxon>
        <taxon>Chitinophagales</taxon>
        <taxon>Chitinophagaceae</taxon>
        <taxon>Filimonas</taxon>
    </lineage>
</organism>
<dbReference type="GO" id="GO:0016787">
    <property type="term" value="F:hydrolase activity"/>
    <property type="evidence" value="ECO:0007669"/>
    <property type="project" value="UniProtKB-KW"/>
</dbReference>
<dbReference type="EC" id="5.6.2.4" evidence="10"/>
<keyword evidence="8" id="KW-0413">Isomerase</keyword>
<dbReference type="PROSITE" id="PS51192">
    <property type="entry name" value="HELICASE_ATP_BIND_1"/>
    <property type="match status" value="1"/>
</dbReference>
<dbReference type="GO" id="GO:0030894">
    <property type="term" value="C:replisome"/>
    <property type="evidence" value="ECO:0007669"/>
    <property type="project" value="TreeGrafter"/>
</dbReference>
<dbReference type="NCBIfam" id="TIGR00614">
    <property type="entry name" value="recQ_fam"/>
    <property type="match status" value="1"/>
</dbReference>
<comment type="caution">
    <text evidence="15">The sequence shown here is derived from an EMBL/GenBank/DDBJ whole genome shotgun (WGS) entry which is preliminary data.</text>
</comment>
<dbReference type="GO" id="GO:0043138">
    <property type="term" value="F:3'-5' DNA helicase activity"/>
    <property type="evidence" value="ECO:0007669"/>
    <property type="project" value="UniProtKB-EC"/>
</dbReference>
<evidence type="ECO:0000259" key="13">
    <source>
        <dbReference type="PROSITE" id="PS51192"/>
    </source>
</evidence>
<dbReference type="EMBL" id="SDHZ01000003">
    <property type="protein sequence ID" value="RXK82000.1"/>
    <property type="molecule type" value="Genomic_DNA"/>
</dbReference>
<name>A0A4V1M9Q2_9BACT</name>
<evidence type="ECO:0000256" key="11">
    <source>
        <dbReference type="ARBA" id="ARBA00044535"/>
    </source>
</evidence>
<dbReference type="Proteomes" id="UP000290545">
    <property type="component" value="Unassembled WGS sequence"/>
</dbReference>
<protein>
    <recommendedName>
        <fullName evidence="11">ATP-dependent DNA helicase RecQ</fullName>
        <ecNumber evidence="10">5.6.2.4</ecNumber>
    </recommendedName>
    <alternativeName>
        <fullName evidence="12">DNA 3'-5' helicase RecQ</fullName>
    </alternativeName>
</protein>
<keyword evidence="3" id="KW-0547">Nucleotide-binding</keyword>
<evidence type="ECO:0000256" key="2">
    <source>
        <dbReference type="ARBA" id="ARBA00022723"/>
    </source>
</evidence>
<dbReference type="Gene3D" id="1.10.10.10">
    <property type="entry name" value="Winged helix-like DNA-binding domain superfamily/Winged helix DNA-binding domain"/>
    <property type="match status" value="1"/>
</dbReference>
<dbReference type="GO" id="GO:0009378">
    <property type="term" value="F:four-way junction helicase activity"/>
    <property type="evidence" value="ECO:0007669"/>
    <property type="project" value="TreeGrafter"/>
</dbReference>
<dbReference type="GO" id="GO:0006310">
    <property type="term" value="P:DNA recombination"/>
    <property type="evidence" value="ECO:0007669"/>
    <property type="project" value="InterPro"/>
</dbReference>
<dbReference type="PANTHER" id="PTHR13710">
    <property type="entry name" value="DNA HELICASE RECQ FAMILY MEMBER"/>
    <property type="match status" value="1"/>
</dbReference>